<gene>
    <name evidence="1" type="ORF">TeGR_g1901</name>
</gene>
<dbReference type="Proteomes" id="UP001165060">
    <property type="component" value="Unassembled WGS sequence"/>
</dbReference>
<name>A0ABQ6MLC2_9STRA</name>
<protein>
    <submittedName>
        <fullName evidence="1">Uncharacterized protein</fullName>
    </submittedName>
</protein>
<organism evidence="1 2">
    <name type="scientific">Tetraparma gracilis</name>
    <dbReference type="NCBI Taxonomy" id="2962635"/>
    <lineage>
        <taxon>Eukaryota</taxon>
        <taxon>Sar</taxon>
        <taxon>Stramenopiles</taxon>
        <taxon>Ochrophyta</taxon>
        <taxon>Bolidophyceae</taxon>
        <taxon>Parmales</taxon>
        <taxon>Triparmaceae</taxon>
        <taxon>Tetraparma</taxon>
    </lineage>
</organism>
<proteinExistence type="predicted"/>
<keyword evidence="2" id="KW-1185">Reference proteome</keyword>
<accession>A0ABQ6MLC2</accession>
<reference evidence="1 2" key="1">
    <citation type="journal article" date="2023" name="Commun. Biol.">
        <title>Genome analysis of Parmales, the sister group of diatoms, reveals the evolutionary specialization of diatoms from phago-mixotrophs to photoautotrophs.</title>
        <authorList>
            <person name="Ban H."/>
            <person name="Sato S."/>
            <person name="Yoshikawa S."/>
            <person name="Yamada K."/>
            <person name="Nakamura Y."/>
            <person name="Ichinomiya M."/>
            <person name="Sato N."/>
            <person name="Blanc-Mathieu R."/>
            <person name="Endo H."/>
            <person name="Kuwata A."/>
            <person name="Ogata H."/>
        </authorList>
    </citation>
    <scope>NUCLEOTIDE SEQUENCE [LARGE SCALE GENOMIC DNA]</scope>
</reference>
<evidence type="ECO:0000313" key="1">
    <source>
        <dbReference type="EMBL" id="GMI28636.1"/>
    </source>
</evidence>
<sequence length="244" mass="25907">MSTKLPQHMLPAVLLAPPLLYAAYLLMRQPPSYEDRRALVPDLPPSPRATPSTLLDDRAAVAELLEDVLVSRSLVLSSFALSVDSETKDVVASFSLSPSSSSAAAPKAYTALLVPTLLPALQSISLPPSSSAFCFLYDSTPTLTSLLPSLLPSSPPALASHLVPGHLLHPLLLLASLSSQSLLSSATLRTAVSQLLPLLALPPPPGRPKTIVVPVPPQAAPSMMPLFFSLYERHDLAFIRCSRV</sequence>
<comment type="caution">
    <text evidence="1">The sequence shown here is derived from an EMBL/GenBank/DDBJ whole genome shotgun (WGS) entry which is preliminary data.</text>
</comment>
<evidence type="ECO:0000313" key="2">
    <source>
        <dbReference type="Proteomes" id="UP001165060"/>
    </source>
</evidence>
<dbReference type="EMBL" id="BRYB01000366">
    <property type="protein sequence ID" value="GMI28636.1"/>
    <property type="molecule type" value="Genomic_DNA"/>
</dbReference>